<sequence length="176" mass="19639">PSALVASAGYPYVDENDIGNLVAEIMLQWISGKQVMFLEHYEHHPEWILLGEDGYLPMDFVDGNPQIKPVETVLLGGIVQCSKMKTGRLTLACLSEDHEGYRLHIVTGVGKEPPQWVEMGVPLPPWPSVKFHPDGKVRSILDHVQSQHFAAVYGDYVEELKDLCHLLGIKAVLDVE</sequence>
<feature type="non-terminal residue" evidence="1">
    <location>
        <position position="1"/>
    </location>
</feature>
<gene>
    <name evidence="1" type="ORF">S01H1_10243</name>
</gene>
<dbReference type="GO" id="GO:0008736">
    <property type="term" value="F:L-fucose isomerase activity"/>
    <property type="evidence" value="ECO:0007669"/>
    <property type="project" value="InterPro"/>
</dbReference>
<protein>
    <submittedName>
        <fullName evidence="1">Uncharacterized protein</fullName>
    </submittedName>
</protein>
<name>X0RMV7_9ZZZZ</name>
<proteinExistence type="predicted"/>
<dbReference type="EMBL" id="BARS01005232">
    <property type="protein sequence ID" value="GAF70164.1"/>
    <property type="molecule type" value="Genomic_DNA"/>
</dbReference>
<dbReference type="GO" id="GO:0006004">
    <property type="term" value="P:fucose metabolic process"/>
    <property type="evidence" value="ECO:0007669"/>
    <property type="project" value="InterPro"/>
</dbReference>
<accession>X0RMV7</accession>
<evidence type="ECO:0000313" key="1">
    <source>
        <dbReference type="EMBL" id="GAF70164.1"/>
    </source>
</evidence>
<reference evidence="1" key="1">
    <citation type="journal article" date="2014" name="Front. Microbiol.">
        <title>High frequency of phylogenetically diverse reductive dehalogenase-homologous genes in deep subseafloor sedimentary metagenomes.</title>
        <authorList>
            <person name="Kawai M."/>
            <person name="Futagami T."/>
            <person name="Toyoda A."/>
            <person name="Takaki Y."/>
            <person name="Nishi S."/>
            <person name="Hori S."/>
            <person name="Arai W."/>
            <person name="Tsubouchi T."/>
            <person name="Morono Y."/>
            <person name="Uchiyama I."/>
            <person name="Ito T."/>
            <person name="Fujiyama A."/>
            <person name="Inagaki F."/>
            <person name="Takami H."/>
        </authorList>
    </citation>
    <scope>NUCLEOTIDE SEQUENCE</scope>
    <source>
        <strain evidence="1">Expedition CK06-06</strain>
    </source>
</reference>
<comment type="caution">
    <text evidence="1">The sequence shown here is derived from an EMBL/GenBank/DDBJ whole genome shotgun (WGS) entry which is preliminary data.</text>
</comment>
<dbReference type="GO" id="GO:0005737">
    <property type="term" value="C:cytoplasm"/>
    <property type="evidence" value="ECO:0007669"/>
    <property type="project" value="InterPro"/>
</dbReference>
<dbReference type="AlphaFoldDB" id="X0RMV7"/>
<organism evidence="1">
    <name type="scientific">marine sediment metagenome</name>
    <dbReference type="NCBI Taxonomy" id="412755"/>
    <lineage>
        <taxon>unclassified sequences</taxon>
        <taxon>metagenomes</taxon>
        <taxon>ecological metagenomes</taxon>
    </lineage>
</organism>